<dbReference type="HAMAP" id="MF_00412">
    <property type="entry name" value="ProA"/>
    <property type="match status" value="1"/>
</dbReference>
<dbReference type="Proteomes" id="UP001529275">
    <property type="component" value="Unassembled WGS sequence"/>
</dbReference>
<dbReference type="RefSeq" id="WP_289527768.1">
    <property type="nucleotide sequence ID" value="NZ_JAUDCK010000022.1"/>
</dbReference>
<comment type="subcellular location">
    <subcellularLocation>
        <location evidence="7">Cytoplasm</location>
    </subcellularLocation>
</comment>
<keyword evidence="10" id="KW-1185">Reference proteome</keyword>
<dbReference type="NCBIfam" id="NF001221">
    <property type="entry name" value="PRK00197.1"/>
    <property type="match status" value="1"/>
</dbReference>
<reference evidence="9 10" key="2">
    <citation type="submission" date="2023-06" db="EMBL/GenBank/DDBJ databases">
        <authorList>
            <person name="Zeman M."/>
            <person name="Kubasova T."/>
            <person name="Jahodarova E."/>
            <person name="Nykrynova M."/>
            <person name="Rychlik I."/>
        </authorList>
    </citation>
    <scope>NUCLEOTIDE SEQUENCE [LARGE SCALE GENOMIC DNA]</scope>
    <source>
        <strain evidence="9 10">ET341</strain>
    </source>
</reference>
<evidence type="ECO:0000256" key="4">
    <source>
        <dbReference type="ARBA" id="ARBA00022857"/>
    </source>
</evidence>
<keyword evidence="7" id="KW-0963">Cytoplasm</keyword>
<keyword evidence="2 7" id="KW-0028">Amino-acid biosynthesis</keyword>
<accession>A0ABT7UIU3</accession>
<evidence type="ECO:0000256" key="6">
    <source>
        <dbReference type="ARBA" id="ARBA00049024"/>
    </source>
</evidence>
<organism evidence="9 10">
    <name type="scientific">Massilimicrobiota timonensis</name>
    <dbReference type="NCBI Taxonomy" id="1776392"/>
    <lineage>
        <taxon>Bacteria</taxon>
        <taxon>Bacillati</taxon>
        <taxon>Bacillota</taxon>
        <taxon>Erysipelotrichia</taxon>
        <taxon>Erysipelotrichales</taxon>
        <taxon>Erysipelotrichaceae</taxon>
        <taxon>Massilimicrobiota</taxon>
    </lineage>
</organism>
<dbReference type="PANTHER" id="PTHR11063">
    <property type="entry name" value="GLUTAMATE SEMIALDEHYDE DEHYDROGENASE"/>
    <property type="match status" value="1"/>
</dbReference>
<dbReference type="InterPro" id="IPR016163">
    <property type="entry name" value="Ald_DH_C"/>
</dbReference>
<dbReference type="Gene3D" id="3.40.309.10">
    <property type="entry name" value="Aldehyde Dehydrogenase, Chain A, domain 2"/>
    <property type="match status" value="1"/>
</dbReference>
<evidence type="ECO:0000259" key="8">
    <source>
        <dbReference type="Pfam" id="PF00171"/>
    </source>
</evidence>
<evidence type="ECO:0000256" key="3">
    <source>
        <dbReference type="ARBA" id="ARBA00022650"/>
    </source>
</evidence>
<dbReference type="SUPFAM" id="SSF53720">
    <property type="entry name" value="ALDH-like"/>
    <property type="match status" value="1"/>
</dbReference>
<evidence type="ECO:0000256" key="7">
    <source>
        <dbReference type="HAMAP-Rule" id="MF_00412"/>
    </source>
</evidence>
<dbReference type="InterPro" id="IPR020593">
    <property type="entry name" value="G-glutamylP_reductase_CS"/>
</dbReference>
<comment type="function">
    <text evidence="7">Catalyzes the NADPH-dependent reduction of L-glutamate 5-phosphate into L-glutamate 5-semialdehyde and phosphate. The product spontaneously undergoes cyclization to form 1-pyrroline-5-carboxylate.</text>
</comment>
<dbReference type="InterPro" id="IPR016161">
    <property type="entry name" value="Ald_DH/histidinol_DH"/>
</dbReference>
<reference evidence="10" key="1">
    <citation type="submission" date="2023-06" db="EMBL/GenBank/DDBJ databases">
        <title>Identification and characterization of horizontal gene transfer across gut microbiota members of farm animals based on homology search.</title>
        <authorList>
            <person name="Zeman M."/>
            <person name="Kubasova T."/>
            <person name="Jahodarova E."/>
            <person name="Nykrynova M."/>
            <person name="Rychlik I."/>
        </authorList>
    </citation>
    <scope>NUCLEOTIDE SEQUENCE [LARGE SCALE GENOMIC DNA]</scope>
    <source>
        <strain evidence="10">ET341</strain>
    </source>
</reference>
<dbReference type="Pfam" id="PF00171">
    <property type="entry name" value="Aldedh"/>
    <property type="match status" value="1"/>
</dbReference>
<evidence type="ECO:0000256" key="1">
    <source>
        <dbReference type="ARBA" id="ARBA00004985"/>
    </source>
</evidence>
<comment type="catalytic activity">
    <reaction evidence="6 7">
        <text>L-glutamate 5-semialdehyde + phosphate + NADP(+) = L-glutamyl 5-phosphate + NADPH + H(+)</text>
        <dbReference type="Rhea" id="RHEA:19541"/>
        <dbReference type="ChEBI" id="CHEBI:15378"/>
        <dbReference type="ChEBI" id="CHEBI:43474"/>
        <dbReference type="ChEBI" id="CHEBI:57783"/>
        <dbReference type="ChEBI" id="CHEBI:58066"/>
        <dbReference type="ChEBI" id="CHEBI:58274"/>
        <dbReference type="ChEBI" id="CHEBI:58349"/>
        <dbReference type="EC" id="1.2.1.41"/>
    </reaction>
</comment>
<sequence>MNEQLFKQLTQAKQASRHMMTMNTQSKNQALIKIAQALKDHVLEIINENQKDIEHAKASGMSDAMVDRLLLNEDRIVAMADDVLKLVSLDDPVGDIIREIKRPNGLLIKQVRVPIGIFGIIYESRPNVTVDIACLCIKSGNVCVLKGGKEAMHSNRILTKLMREAIKETLPVDCVQLIDYGGREMVDELIHAYGYVDVVVPRGGAGLIQHVVQNATVPVIETGAGNCHLYIDKEADLKKAIDITVNAKIQRPSVCNAIETILVHQDIAGTYLPLLYEAFHERVDIRGDSKVQKIIPCQLATLTDYATEYDDYIVAVKIVDSLQEAIEHIYQYSTKHSEAIITENQDTAHMFLNSIDSACVYHNASTRFSDGGQFGFGAELGISTQKLHARGPLGLFEMTSYQYKIYGQGQVRE</sequence>
<evidence type="ECO:0000256" key="2">
    <source>
        <dbReference type="ARBA" id="ARBA00022605"/>
    </source>
</evidence>
<dbReference type="GO" id="GO:0004350">
    <property type="term" value="F:glutamate-5-semialdehyde dehydrogenase activity"/>
    <property type="evidence" value="ECO:0007669"/>
    <property type="project" value="UniProtKB-EC"/>
</dbReference>
<keyword evidence="3 7" id="KW-0641">Proline biosynthesis</keyword>
<gene>
    <name evidence="7" type="primary">proA</name>
    <name evidence="9" type="ORF">QUV98_07055</name>
</gene>
<comment type="similarity">
    <text evidence="7">Belongs to the gamma-glutamyl phosphate reductase family.</text>
</comment>
<protein>
    <recommendedName>
        <fullName evidence="7">Gamma-glutamyl phosphate reductase</fullName>
        <shortName evidence="7">GPR</shortName>
        <ecNumber evidence="7">1.2.1.41</ecNumber>
    </recommendedName>
    <alternativeName>
        <fullName evidence="7">Glutamate-5-semialdehyde dehydrogenase</fullName>
    </alternativeName>
    <alternativeName>
        <fullName evidence="7">Glutamyl-gamma-semialdehyde dehydrogenase</fullName>
        <shortName evidence="7">GSA dehydrogenase</shortName>
    </alternativeName>
</protein>
<comment type="caution">
    <text evidence="9">The sequence shown here is derived from an EMBL/GenBank/DDBJ whole genome shotgun (WGS) entry which is preliminary data.</text>
</comment>
<dbReference type="EC" id="1.2.1.41" evidence="7"/>
<keyword evidence="4 7" id="KW-0521">NADP</keyword>
<dbReference type="CDD" id="cd07079">
    <property type="entry name" value="ALDH_F18-19_ProA-GPR"/>
    <property type="match status" value="1"/>
</dbReference>
<dbReference type="PANTHER" id="PTHR11063:SF8">
    <property type="entry name" value="DELTA-1-PYRROLINE-5-CARBOXYLATE SYNTHASE"/>
    <property type="match status" value="1"/>
</dbReference>
<dbReference type="InterPro" id="IPR016162">
    <property type="entry name" value="Ald_DH_N"/>
</dbReference>
<proteinExistence type="inferred from homology"/>
<dbReference type="InterPro" id="IPR015590">
    <property type="entry name" value="Aldehyde_DH_dom"/>
</dbReference>
<dbReference type="InterPro" id="IPR000965">
    <property type="entry name" value="GPR_dom"/>
</dbReference>
<dbReference type="EMBL" id="JAUDCK010000022">
    <property type="protein sequence ID" value="MDM8196068.1"/>
    <property type="molecule type" value="Genomic_DNA"/>
</dbReference>
<dbReference type="NCBIfam" id="TIGR00407">
    <property type="entry name" value="proA"/>
    <property type="match status" value="1"/>
</dbReference>
<comment type="pathway">
    <text evidence="1 7">Amino-acid biosynthesis; L-proline biosynthesis; L-glutamate 5-semialdehyde from L-glutamate: step 2/2.</text>
</comment>
<dbReference type="PROSITE" id="PS01223">
    <property type="entry name" value="PROA"/>
    <property type="match status" value="1"/>
</dbReference>
<evidence type="ECO:0000313" key="10">
    <source>
        <dbReference type="Proteomes" id="UP001529275"/>
    </source>
</evidence>
<name>A0ABT7UIU3_9FIRM</name>
<dbReference type="Gene3D" id="3.40.605.10">
    <property type="entry name" value="Aldehyde Dehydrogenase, Chain A, domain 1"/>
    <property type="match status" value="1"/>
</dbReference>
<dbReference type="InterPro" id="IPR012134">
    <property type="entry name" value="Glu-5-SA_DH"/>
</dbReference>
<evidence type="ECO:0000256" key="5">
    <source>
        <dbReference type="ARBA" id="ARBA00023002"/>
    </source>
</evidence>
<evidence type="ECO:0000313" key="9">
    <source>
        <dbReference type="EMBL" id="MDM8196068.1"/>
    </source>
</evidence>
<feature type="domain" description="Aldehyde dehydrogenase" evidence="8">
    <location>
        <begin position="6"/>
        <end position="279"/>
    </location>
</feature>
<keyword evidence="5 7" id="KW-0560">Oxidoreductase</keyword>
<dbReference type="PIRSF" id="PIRSF000151">
    <property type="entry name" value="GPR"/>
    <property type="match status" value="1"/>
</dbReference>